<evidence type="ECO:0000313" key="6">
    <source>
        <dbReference type="Proteomes" id="UP000520814"/>
    </source>
</evidence>
<dbReference type="AlphaFoldDB" id="A0A7W9SNN8"/>
<keyword evidence="5" id="KW-0378">Hydrolase</keyword>
<sequence length="888" mass="94727">MLPPPLVFRRRVLPNGLVVLTHEDHKSPTVALQVWYKVGAKDDPAGKSGFAHLFEHLMFKRSKNMPDEQLDRFTEDVGGENNAYTTPDVTVYHEVVPSNHLERLLWAEADRMASLQVDESNFFSERDVVKEEYRQGVLANPYGRLDDALESGSWSIHPYKRPVIGNIAELDAATLDDVRAFHATFYRPDNAVLIVTGDLDPAQCDRWIDQYFGRITRPESTIPRVTVKEPARRAAQRREVHGPSVPLPALALSFLVPNQRHPDAPALQLLDSLLSSGESARLHQSLVYKQQLASEASTGADLRTDAGMFTVHCTTAGGKSLDVLLRATLAELEKVKRQPVSPKELARARTRLLAGTLHERETAEGVAGALGTAEVLFGRAERVNTELPELLAVTAADIQRVAQRYLTEKNSLLIRYTTGKASEPPLSPKKTAPKATPPPPEEPAPTPSAPRPARLPVLTDRSLANGLRVVHAARPGSGLVTLELVVPGGSGIVPAAKAGLASLTATLLTRGTTTGKTAPQLAAEAEALGGSLGAGADSDSLSVGITVPQGNAAAALALLAEVVQKPAFSQDEVARAKSEAIDEVTQALEEPSTLARGIAQRLFFGTSSYGNRLGGLPSTLAKLGAGEVRGYWQQVFTPHRATLIVTGDLTAAAALALAQRHLGSWRTKPLPLPTPGVAFQKVPPVVVLDKPDAGQAAVLLALPSLRRADPSYAIGEVANSLLGGGYSSRVNRMVRIERGLSYGAGSGLGTRRYAGLFQLSCQTKNESAAEVATLFVDALKNLATAPIPETELAARKSALLGPLTRELETGTGLAGALSERVGDGLPLDELAQLLATIPSITEAQVQAFAAQTLAAEKARIVIVGDAKQFRPALEKAFGPVTVWKKWSG</sequence>
<feature type="domain" description="Peptidase M16 N-terminal" evidence="3">
    <location>
        <begin position="18"/>
        <end position="165"/>
    </location>
</feature>
<accession>A0A7W9SNN8</accession>
<reference evidence="5 6" key="1">
    <citation type="submission" date="2020-08" db="EMBL/GenBank/DDBJ databases">
        <title>Genomic Encyclopedia of Type Strains, Phase IV (KMG-IV): sequencing the most valuable type-strain genomes for metagenomic binning, comparative biology and taxonomic classification.</title>
        <authorList>
            <person name="Goeker M."/>
        </authorList>
    </citation>
    <scope>NUCLEOTIDE SEQUENCE [LARGE SCALE GENOMIC DNA]</scope>
    <source>
        <strain evidence="5 6">DSM 23562</strain>
    </source>
</reference>
<dbReference type="GO" id="GO:0008233">
    <property type="term" value="F:peptidase activity"/>
    <property type="evidence" value="ECO:0007669"/>
    <property type="project" value="UniProtKB-KW"/>
</dbReference>
<gene>
    <name evidence="5" type="ORF">HNQ39_001737</name>
</gene>
<feature type="domain" description="Peptidase M16 C-terminal" evidence="4">
    <location>
        <begin position="625"/>
        <end position="799"/>
    </location>
</feature>
<dbReference type="EMBL" id="JACHGW010000002">
    <property type="protein sequence ID" value="MBB6049946.1"/>
    <property type="molecule type" value="Genomic_DNA"/>
</dbReference>
<dbReference type="InterPro" id="IPR011249">
    <property type="entry name" value="Metalloenz_LuxS/M16"/>
</dbReference>
<dbReference type="Gene3D" id="3.30.830.10">
    <property type="entry name" value="Metalloenzyme, LuxS/M16 peptidase-like"/>
    <property type="match status" value="4"/>
</dbReference>
<dbReference type="Proteomes" id="UP000520814">
    <property type="component" value="Unassembled WGS sequence"/>
</dbReference>
<evidence type="ECO:0000256" key="1">
    <source>
        <dbReference type="ARBA" id="ARBA00007261"/>
    </source>
</evidence>
<feature type="domain" description="Peptidase M16 N-terminal" evidence="3">
    <location>
        <begin position="469"/>
        <end position="594"/>
    </location>
</feature>
<dbReference type="InterPro" id="IPR007863">
    <property type="entry name" value="Peptidase_M16_C"/>
</dbReference>
<name>A0A7W9SNN8_ARMRO</name>
<feature type="domain" description="Peptidase M16 C-terminal" evidence="4">
    <location>
        <begin position="173"/>
        <end position="352"/>
    </location>
</feature>
<dbReference type="SUPFAM" id="SSF63411">
    <property type="entry name" value="LuxS/MPP-like metallohydrolase"/>
    <property type="match status" value="4"/>
</dbReference>
<protein>
    <submittedName>
        <fullName evidence="5">Zinc protease</fullName>
        <ecNumber evidence="5">3.4.24.-</ecNumber>
    </submittedName>
</protein>
<evidence type="ECO:0000256" key="2">
    <source>
        <dbReference type="SAM" id="MobiDB-lite"/>
    </source>
</evidence>
<proteinExistence type="inferred from homology"/>
<dbReference type="Pfam" id="PF05193">
    <property type="entry name" value="Peptidase_M16_C"/>
    <property type="match status" value="2"/>
</dbReference>
<keyword evidence="5" id="KW-0645">Protease</keyword>
<dbReference type="EC" id="3.4.24.-" evidence="5"/>
<dbReference type="InterPro" id="IPR050361">
    <property type="entry name" value="MPP/UQCRC_Complex"/>
</dbReference>
<dbReference type="RefSeq" id="WP_184193973.1">
    <property type="nucleotide sequence ID" value="NZ_JACHGW010000002.1"/>
</dbReference>
<dbReference type="GO" id="GO:0006508">
    <property type="term" value="P:proteolysis"/>
    <property type="evidence" value="ECO:0007669"/>
    <property type="project" value="UniProtKB-KW"/>
</dbReference>
<evidence type="ECO:0000259" key="3">
    <source>
        <dbReference type="Pfam" id="PF00675"/>
    </source>
</evidence>
<evidence type="ECO:0000313" key="5">
    <source>
        <dbReference type="EMBL" id="MBB6049946.1"/>
    </source>
</evidence>
<organism evidence="5 6">
    <name type="scientific">Armatimonas rosea</name>
    <dbReference type="NCBI Taxonomy" id="685828"/>
    <lineage>
        <taxon>Bacteria</taxon>
        <taxon>Bacillati</taxon>
        <taxon>Armatimonadota</taxon>
        <taxon>Armatimonadia</taxon>
        <taxon>Armatimonadales</taxon>
        <taxon>Armatimonadaceae</taxon>
        <taxon>Armatimonas</taxon>
    </lineage>
</organism>
<keyword evidence="6" id="KW-1185">Reference proteome</keyword>
<feature type="compositionally biased region" description="Pro residues" evidence="2">
    <location>
        <begin position="435"/>
        <end position="450"/>
    </location>
</feature>
<comment type="similarity">
    <text evidence="1">Belongs to the peptidase M16 family.</text>
</comment>
<feature type="region of interest" description="Disordered" evidence="2">
    <location>
        <begin position="417"/>
        <end position="454"/>
    </location>
</feature>
<evidence type="ECO:0000259" key="4">
    <source>
        <dbReference type="Pfam" id="PF05193"/>
    </source>
</evidence>
<dbReference type="PANTHER" id="PTHR11851:SF49">
    <property type="entry name" value="MITOCHONDRIAL-PROCESSING PEPTIDASE SUBUNIT ALPHA"/>
    <property type="match status" value="1"/>
</dbReference>
<comment type="caution">
    <text evidence="5">The sequence shown here is derived from an EMBL/GenBank/DDBJ whole genome shotgun (WGS) entry which is preliminary data.</text>
</comment>
<dbReference type="Pfam" id="PF00675">
    <property type="entry name" value="Peptidase_M16"/>
    <property type="match status" value="2"/>
</dbReference>
<dbReference type="InterPro" id="IPR011765">
    <property type="entry name" value="Pept_M16_N"/>
</dbReference>
<dbReference type="PANTHER" id="PTHR11851">
    <property type="entry name" value="METALLOPROTEASE"/>
    <property type="match status" value="1"/>
</dbReference>
<dbReference type="GO" id="GO:0046872">
    <property type="term" value="F:metal ion binding"/>
    <property type="evidence" value="ECO:0007669"/>
    <property type="project" value="InterPro"/>
</dbReference>